<evidence type="ECO:0000313" key="1">
    <source>
        <dbReference type="Proteomes" id="UP000095287"/>
    </source>
</evidence>
<name>A0A1I7ZS29_9BILA</name>
<protein>
    <submittedName>
        <fullName evidence="2">DUF3800 domain-containing protein</fullName>
    </submittedName>
</protein>
<accession>A0A1I7ZS29</accession>
<dbReference type="AlphaFoldDB" id="A0A1I7ZS29"/>
<keyword evidence="1" id="KW-1185">Reference proteome</keyword>
<dbReference type="WBParaSite" id="L893_g2923.t1">
    <property type="protein sequence ID" value="L893_g2923.t1"/>
    <property type="gene ID" value="L893_g2923"/>
</dbReference>
<dbReference type="Proteomes" id="UP000095287">
    <property type="component" value="Unplaced"/>
</dbReference>
<evidence type="ECO:0000313" key="2">
    <source>
        <dbReference type="WBParaSite" id="L893_g2923.t1"/>
    </source>
</evidence>
<organism evidence="1 2">
    <name type="scientific">Steinernema glaseri</name>
    <dbReference type="NCBI Taxonomy" id="37863"/>
    <lineage>
        <taxon>Eukaryota</taxon>
        <taxon>Metazoa</taxon>
        <taxon>Ecdysozoa</taxon>
        <taxon>Nematoda</taxon>
        <taxon>Chromadorea</taxon>
        <taxon>Rhabditida</taxon>
        <taxon>Tylenchina</taxon>
        <taxon>Panagrolaimomorpha</taxon>
        <taxon>Strongyloidoidea</taxon>
        <taxon>Steinernematidae</taxon>
        <taxon>Steinernema</taxon>
    </lineage>
</organism>
<proteinExistence type="predicted"/>
<sequence length="57" mass="6253">MNSCDAKLFEFIYAANICGQTITGSLEELGSDAQKNWNLIRGAEDCAEKHFFALPGL</sequence>
<reference evidence="2" key="1">
    <citation type="submission" date="2016-11" db="UniProtKB">
        <authorList>
            <consortium name="WormBaseParasite"/>
        </authorList>
    </citation>
    <scope>IDENTIFICATION</scope>
</reference>